<evidence type="ECO:0000256" key="1">
    <source>
        <dbReference type="ARBA" id="ARBA00004141"/>
    </source>
</evidence>
<accession>A0A250XJN0</accession>
<sequence>MSDNSTSFDNPTVDAFGYVPLDAPAYTAMPVFFVLAALLHHTNSKFHPCKFMTILTLCALNEAVGYGLRVLAAHITNVGTLLVPTGTILLVPNAMALVSYIVVGWAMKLSGLNIACLRPSWIAWTFFISDVLAFTVQGFGAFLAILPVPGLVGPAQQVILSGLVIQCASLLLFIFVIYIININPMYLLQDKPDAAWLFLALYCTTVLLLVRSLFRVVEFASGKQGYARTHEWMAYALDCIPIMLCFIFYIHPKTHFGRCLNSLNSQFQLSSSEESPDETHRLESIRALSPVPTMSVARNVVVPLADSAASMLLDQGLNPDQGKVLHVNNEVSREHECHVARSKDEGSVIALSQTATLQRQSLSRKSPSDKDVLLRVANES</sequence>
<keyword evidence="7" id="KW-1185">Reference proteome</keyword>
<dbReference type="EMBL" id="BEGY01000092">
    <property type="protein sequence ID" value="GAX83129.1"/>
    <property type="molecule type" value="Genomic_DNA"/>
</dbReference>
<feature type="transmembrane region" description="Helical" evidence="5">
    <location>
        <begin position="232"/>
        <end position="250"/>
    </location>
</feature>
<dbReference type="Pfam" id="PF04479">
    <property type="entry name" value="RTA1"/>
    <property type="match status" value="1"/>
</dbReference>
<feature type="transmembrane region" description="Helical" evidence="5">
    <location>
        <begin position="158"/>
        <end position="182"/>
    </location>
</feature>
<gene>
    <name evidence="6" type="ORF">CEUSTIGMA_g10555.t1</name>
</gene>
<feature type="transmembrane region" description="Helical" evidence="5">
    <location>
        <begin position="51"/>
        <end position="68"/>
    </location>
</feature>
<protein>
    <recommendedName>
        <fullName evidence="8">THH1/TOM1/TOM3 domain-containing protein</fullName>
    </recommendedName>
</protein>
<dbReference type="Proteomes" id="UP000232323">
    <property type="component" value="Unassembled WGS sequence"/>
</dbReference>
<evidence type="ECO:0000256" key="4">
    <source>
        <dbReference type="ARBA" id="ARBA00023136"/>
    </source>
</evidence>
<evidence type="ECO:0000313" key="7">
    <source>
        <dbReference type="Proteomes" id="UP000232323"/>
    </source>
</evidence>
<evidence type="ECO:0008006" key="8">
    <source>
        <dbReference type="Google" id="ProtNLM"/>
    </source>
</evidence>
<name>A0A250XJN0_9CHLO</name>
<feature type="transmembrane region" description="Helical" evidence="5">
    <location>
        <begin position="194"/>
        <end position="212"/>
    </location>
</feature>
<evidence type="ECO:0000313" key="6">
    <source>
        <dbReference type="EMBL" id="GAX83129.1"/>
    </source>
</evidence>
<feature type="transmembrane region" description="Helical" evidence="5">
    <location>
        <begin position="121"/>
        <end position="146"/>
    </location>
</feature>
<organism evidence="6 7">
    <name type="scientific">Chlamydomonas eustigma</name>
    <dbReference type="NCBI Taxonomy" id="1157962"/>
    <lineage>
        <taxon>Eukaryota</taxon>
        <taxon>Viridiplantae</taxon>
        <taxon>Chlorophyta</taxon>
        <taxon>core chlorophytes</taxon>
        <taxon>Chlorophyceae</taxon>
        <taxon>CS clade</taxon>
        <taxon>Chlamydomonadales</taxon>
        <taxon>Chlamydomonadaceae</taxon>
        <taxon>Chlamydomonas</taxon>
    </lineage>
</organism>
<evidence type="ECO:0000256" key="5">
    <source>
        <dbReference type="SAM" id="Phobius"/>
    </source>
</evidence>
<dbReference type="PANTHER" id="PTHR31465">
    <property type="entry name" value="PROTEIN RTA1-RELATED"/>
    <property type="match status" value="1"/>
</dbReference>
<evidence type="ECO:0000256" key="2">
    <source>
        <dbReference type="ARBA" id="ARBA00022692"/>
    </source>
</evidence>
<dbReference type="OrthoDB" id="3358017at2759"/>
<proteinExistence type="predicted"/>
<keyword evidence="3 5" id="KW-1133">Transmembrane helix</keyword>
<comment type="caution">
    <text evidence="6">The sequence shown here is derived from an EMBL/GenBank/DDBJ whole genome shotgun (WGS) entry which is preliminary data.</text>
</comment>
<feature type="transmembrane region" description="Helical" evidence="5">
    <location>
        <begin position="23"/>
        <end position="39"/>
    </location>
</feature>
<dbReference type="PANTHER" id="PTHR31465:SF1">
    <property type="entry name" value="PROTEIN RTA1-RELATED"/>
    <property type="match status" value="1"/>
</dbReference>
<comment type="subcellular location">
    <subcellularLocation>
        <location evidence="1">Membrane</location>
        <topology evidence="1">Multi-pass membrane protein</topology>
    </subcellularLocation>
</comment>
<dbReference type="InterPro" id="IPR007568">
    <property type="entry name" value="RTA1"/>
</dbReference>
<reference evidence="6 7" key="1">
    <citation type="submission" date="2017-08" db="EMBL/GenBank/DDBJ databases">
        <title>Acidophilic green algal genome provides insights into adaptation to an acidic environment.</title>
        <authorList>
            <person name="Hirooka S."/>
            <person name="Hirose Y."/>
            <person name="Kanesaki Y."/>
            <person name="Higuchi S."/>
            <person name="Fujiwara T."/>
            <person name="Onuma R."/>
            <person name="Era A."/>
            <person name="Ohbayashi R."/>
            <person name="Uzuka A."/>
            <person name="Nozaki H."/>
            <person name="Yoshikawa H."/>
            <person name="Miyagishima S.Y."/>
        </authorList>
    </citation>
    <scope>NUCLEOTIDE SEQUENCE [LARGE SCALE GENOMIC DNA]</scope>
    <source>
        <strain evidence="6 7">NIES-2499</strain>
    </source>
</reference>
<keyword evidence="2 5" id="KW-0812">Transmembrane</keyword>
<evidence type="ECO:0000256" key="3">
    <source>
        <dbReference type="ARBA" id="ARBA00022989"/>
    </source>
</evidence>
<keyword evidence="4 5" id="KW-0472">Membrane</keyword>
<dbReference type="AlphaFoldDB" id="A0A250XJN0"/>
<feature type="transmembrane region" description="Helical" evidence="5">
    <location>
        <begin position="88"/>
        <end position="109"/>
    </location>
</feature>
<dbReference type="GO" id="GO:0016020">
    <property type="term" value="C:membrane"/>
    <property type="evidence" value="ECO:0007669"/>
    <property type="project" value="UniProtKB-SubCell"/>
</dbReference>